<dbReference type="EMBL" id="CM046392">
    <property type="protein sequence ID" value="KAI8554859.1"/>
    <property type="molecule type" value="Genomic_DNA"/>
</dbReference>
<proteinExistence type="predicted"/>
<organism evidence="1 2">
    <name type="scientific">Rhododendron molle</name>
    <name type="common">Chinese azalea</name>
    <name type="synonym">Azalea mollis</name>
    <dbReference type="NCBI Taxonomy" id="49168"/>
    <lineage>
        <taxon>Eukaryota</taxon>
        <taxon>Viridiplantae</taxon>
        <taxon>Streptophyta</taxon>
        <taxon>Embryophyta</taxon>
        <taxon>Tracheophyta</taxon>
        <taxon>Spermatophyta</taxon>
        <taxon>Magnoliopsida</taxon>
        <taxon>eudicotyledons</taxon>
        <taxon>Gunneridae</taxon>
        <taxon>Pentapetalae</taxon>
        <taxon>asterids</taxon>
        <taxon>Ericales</taxon>
        <taxon>Ericaceae</taxon>
        <taxon>Ericoideae</taxon>
        <taxon>Rhodoreae</taxon>
        <taxon>Rhododendron</taxon>
    </lineage>
</organism>
<protein>
    <submittedName>
        <fullName evidence="1">Uncharacterized protein</fullName>
    </submittedName>
</protein>
<evidence type="ECO:0000313" key="2">
    <source>
        <dbReference type="Proteomes" id="UP001062846"/>
    </source>
</evidence>
<dbReference type="Proteomes" id="UP001062846">
    <property type="component" value="Chromosome 5"/>
</dbReference>
<name>A0ACC0NPY1_RHOML</name>
<comment type="caution">
    <text evidence="1">The sequence shown here is derived from an EMBL/GenBank/DDBJ whole genome shotgun (WGS) entry which is preliminary data.</text>
</comment>
<accession>A0ACC0NPY1</accession>
<evidence type="ECO:0000313" key="1">
    <source>
        <dbReference type="EMBL" id="KAI8554859.1"/>
    </source>
</evidence>
<keyword evidence="2" id="KW-1185">Reference proteome</keyword>
<reference evidence="1" key="1">
    <citation type="submission" date="2022-02" db="EMBL/GenBank/DDBJ databases">
        <title>Plant Genome Project.</title>
        <authorList>
            <person name="Zhang R.-G."/>
        </authorList>
    </citation>
    <scope>NUCLEOTIDE SEQUENCE</scope>
    <source>
        <strain evidence="1">AT1</strain>
    </source>
</reference>
<sequence length="78" mass="8909">MPSKACLFKKFPLLQYWRGFLLAILHVELFVNVLIPHPHPFLPNSLLELIRIVLQTTIGINMLLPILLLPLLIGRSSL</sequence>
<gene>
    <name evidence="1" type="ORF">RHMOL_Rhmol05G0129600</name>
</gene>